<feature type="transmembrane region" description="Helical" evidence="8">
    <location>
        <begin position="909"/>
        <end position="930"/>
    </location>
</feature>
<name>A0A8B8EGA5_CRAVI</name>
<feature type="compositionally biased region" description="Polar residues" evidence="7">
    <location>
        <begin position="138"/>
        <end position="163"/>
    </location>
</feature>
<feature type="transmembrane region" description="Helical" evidence="8">
    <location>
        <begin position="879"/>
        <end position="897"/>
    </location>
</feature>
<dbReference type="GO" id="GO:0004252">
    <property type="term" value="F:serine-type endopeptidase activity"/>
    <property type="evidence" value="ECO:0007669"/>
    <property type="project" value="InterPro"/>
</dbReference>
<comment type="similarity">
    <text evidence="2">Belongs to the peptidase S54 family.</text>
</comment>
<dbReference type="InterPro" id="IPR022764">
    <property type="entry name" value="Peptidase_S54_rhomboid_dom"/>
</dbReference>
<dbReference type="OrthoDB" id="2146116at2759"/>
<protein>
    <submittedName>
        <fullName evidence="11">Uncharacterized protein LOC111134131</fullName>
    </submittedName>
</protein>
<evidence type="ECO:0000256" key="8">
    <source>
        <dbReference type="SAM" id="Phobius"/>
    </source>
</evidence>
<keyword evidence="5 8" id="KW-1133">Transmembrane helix</keyword>
<dbReference type="Proteomes" id="UP000694844">
    <property type="component" value="Chromosome 5"/>
</dbReference>
<dbReference type="GO" id="GO:0042058">
    <property type="term" value="P:regulation of epidermal growth factor receptor signaling pathway"/>
    <property type="evidence" value="ECO:0007669"/>
    <property type="project" value="TreeGrafter"/>
</dbReference>
<evidence type="ECO:0000256" key="5">
    <source>
        <dbReference type="ARBA" id="ARBA00022989"/>
    </source>
</evidence>
<accession>A0A8B8EGA5</accession>
<dbReference type="PANTHER" id="PTHR45965:SF3">
    <property type="entry name" value="INACTIVE RHOMBOID PROTEIN 1"/>
    <property type="match status" value="1"/>
</dbReference>
<keyword evidence="10" id="KW-1185">Reference proteome</keyword>
<evidence type="ECO:0000256" key="3">
    <source>
        <dbReference type="ARBA" id="ARBA00022692"/>
    </source>
</evidence>
<evidence type="ECO:0000256" key="7">
    <source>
        <dbReference type="SAM" id="MobiDB-lite"/>
    </source>
</evidence>
<dbReference type="SUPFAM" id="SSF144091">
    <property type="entry name" value="Rhomboid-like"/>
    <property type="match status" value="1"/>
</dbReference>
<dbReference type="Gene3D" id="1.20.1540.10">
    <property type="entry name" value="Rhomboid-like"/>
    <property type="match status" value="1"/>
</dbReference>
<feature type="region of interest" description="Disordered" evidence="7">
    <location>
        <begin position="198"/>
        <end position="233"/>
    </location>
</feature>
<evidence type="ECO:0000256" key="1">
    <source>
        <dbReference type="ARBA" id="ARBA00004477"/>
    </source>
</evidence>
<feature type="transmembrane region" description="Helical" evidence="8">
    <location>
        <begin position="855"/>
        <end position="873"/>
    </location>
</feature>
<dbReference type="RefSeq" id="XP_022338661.1">
    <property type="nucleotide sequence ID" value="XM_022482953.1"/>
</dbReference>
<feature type="domain" description="Peptidase S54 rhomboid" evidence="9">
    <location>
        <begin position="758"/>
        <end position="894"/>
    </location>
</feature>
<dbReference type="AlphaFoldDB" id="A0A8B8EGA5"/>
<dbReference type="Pfam" id="PF01694">
    <property type="entry name" value="Rhomboid"/>
    <property type="match status" value="1"/>
</dbReference>
<feature type="transmembrane region" description="Helical" evidence="8">
    <location>
        <begin position="799"/>
        <end position="817"/>
    </location>
</feature>
<comment type="subcellular location">
    <subcellularLocation>
        <location evidence="1">Endoplasmic reticulum membrane</location>
        <topology evidence="1">Multi-pass membrane protein</topology>
    </subcellularLocation>
</comment>
<sequence>MMDMERKLKETSCSQTTNSKQNKLSRWFVSAARNVLHFFGIQNHTTDDETWEQSILNRIQSKTIELWSSHDSVDDGSHEFVEEVLSTMSEVLSENVHILQENTSSPSDYVEDTILNVTKYDWNQSAKSINEISHGEHANQQGGPDNSVNGSTNTTTQDSVSTGNYQSETLNQVSLSSENPLPQGENVFPLNVPVDVEEQSAQNDQAEISKSVSDLEQQSMEDKPGVSFASAQGNSDDIARLSVEFHDGEDITVEEKGDSEVIKVKLRAEEAGEIEDKEEGETSVIQADDKIDDSEKGETMSIQESPKKHLIQGVDDGEIDPEKGELELISTQESTREQPLLENESKEVKSTFDLKITDYLVTTDSVQIVTETQKSVRFCDIGQQDTGALSEIHPGRLKRLDSLSGVKLRDALDLAGEEAQSTAIEEDDSNGAKPHANDFLNPGNLAYGKEAYRNYSIYVQIERKNKTRKLRQAKLQAMEKMEWRILKIDEIISTARDYFHSPSGRAARAWKDLRQSIKSNTDVNFGSDTEIRFKLTKLHTHRPIFTDIIILVQVLVFGLLCYFGGLTKIGFEPVLELSEGTPTFLGTETIHKWVKPNIWIGPDEKYWISVGALFSTCMREDYKLMLDTSQKNYSASAVLGCCEVANKNTAGTLTQQECQQETGGVGIWKSGVPCGSRPTDQRSVSHNIKPCCINTRGDCRMVSHQHCHFLKGTFHQQDNEEHCSQVNCISDVCTGRLGFMLKKISSKREQPWLPEAPQQWWRLPLSVLYHYGIIHCLLVVGAQSFLLSPIEITIGWFRLMILYIVCGCGGLLAAVIFNPYQPHVGATGALFGAVGLLFVELVHFWSVIKKPWLELLKLLFLIAVFIFSGTLPYLNIFSIVTGLLLGMLCALGLLPYISIKRHKAVCRLIIVAVSVPLVVSLFFVMFYAFYKVQFLENCKVCKFINCYPYTENMCKLLD</sequence>
<dbReference type="KEGG" id="cvn:111134131"/>
<dbReference type="GO" id="GO:0005789">
    <property type="term" value="C:endoplasmic reticulum membrane"/>
    <property type="evidence" value="ECO:0007669"/>
    <property type="project" value="UniProtKB-SubCell"/>
</dbReference>
<proteinExistence type="inferred from homology"/>
<dbReference type="GO" id="GO:0050708">
    <property type="term" value="P:regulation of protein secretion"/>
    <property type="evidence" value="ECO:0007669"/>
    <property type="project" value="TreeGrafter"/>
</dbReference>
<reference evidence="11" key="1">
    <citation type="submission" date="2025-08" db="UniProtKB">
        <authorList>
            <consortium name="RefSeq"/>
        </authorList>
    </citation>
    <scope>IDENTIFICATION</scope>
    <source>
        <tissue evidence="11">Whole sample</tissue>
    </source>
</reference>
<dbReference type="InterPro" id="IPR051512">
    <property type="entry name" value="Inactive_Rhomboid"/>
</dbReference>
<gene>
    <name evidence="11" type="primary">LOC111134131</name>
</gene>
<evidence type="ECO:0000256" key="6">
    <source>
        <dbReference type="ARBA" id="ARBA00023136"/>
    </source>
</evidence>
<keyword evidence="3 8" id="KW-0812">Transmembrane</keyword>
<evidence type="ECO:0000313" key="10">
    <source>
        <dbReference type="Proteomes" id="UP000694844"/>
    </source>
</evidence>
<evidence type="ECO:0000256" key="2">
    <source>
        <dbReference type="ARBA" id="ARBA00009045"/>
    </source>
</evidence>
<organism evidence="10 11">
    <name type="scientific">Crassostrea virginica</name>
    <name type="common">Eastern oyster</name>
    <dbReference type="NCBI Taxonomy" id="6565"/>
    <lineage>
        <taxon>Eukaryota</taxon>
        <taxon>Metazoa</taxon>
        <taxon>Spiralia</taxon>
        <taxon>Lophotrochozoa</taxon>
        <taxon>Mollusca</taxon>
        <taxon>Bivalvia</taxon>
        <taxon>Autobranchia</taxon>
        <taxon>Pteriomorphia</taxon>
        <taxon>Ostreida</taxon>
        <taxon>Ostreoidea</taxon>
        <taxon>Ostreidae</taxon>
        <taxon>Crassostrea</taxon>
    </lineage>
</organism>
<feature type="compositionally biased region" description="Polar residues" evidence="7">
    <location>
        <begin position="199"/>
        <end position="218"/>
    </location>
</feature>
<keyword evidence="6 8" id="KW-0472">Membrane</keyword>
<dbReference type="PANTHER" id="PTHR45965">
    <property type="entry name" value="INACTIVE RHOMBOID PROTEIN"/>
    <property type="match status" value="1"/>
</dbReference>
<evidence type="ECO:0000313" key="11">
    <source>
        <dbReference type="RefSeq" id="XP_022338661.1"/>
    </source>
</evidence>
<dbReference type="InterPro" id="IPR035952">
    <property type="entry name" value="Rhomboid-like_sf"/>
</dbReference>
<dbReference type="GeneID" id="111134131"/>
<feature type="transmembrane region" description="Helical" evidence="8">
    <location>
        <begin position="829"/>
        <end position="848"/>
    </location>
</feature>
<feature type="region of interest" description="Disordered" evidence="7">
    <location>
        <begin position="135"/>
        <end position="163"/>
    </location>
</feature>
<evidence type="ECO:0000259" key="9">
    <source>
        <dbReference type="Pfam" id="PF01694"/>
    </source>
</evidence>
<evidence type="ECO:0000256" key="4">
    <source>
        <dbReference type="ARBA" id="ARBA00022824"/>
    </source>
</evidence>
<keyword evidence="4" id="KW-0256">Endoplasmic reticulum</keyword>
<feature type="transmembrane region" description="Helical" evidence="8">
    <location>
        <begin position="768"/>
        <end position="787"/>
    </location>
</feature>